<evidence type="ECO:0000313" key="3">
    <source>
        <dbReference type="Proteomes" id="UP000550401"/>
    </source>
</evidence>
<keyword evidence="3" id="KW-1185">Reference proteome</keyword>
<name>A0A839F4A7_9GAMM</name>
<protein>
    <recommendedName>
        <fullName evidence="4">Cytochrome c domain-containing protein</fullName>
    </recommendedName>
</protein>
<evidence type="ECO:0008006" key="4">
    <source>
        <dbReference type="Google" id="ProtNLM"/>
    </source>
</evidence>
<comment type="caution">
    <text evidence="2">The sequence shown here is derived from an EMBL/GenBank/DDBJ whole genome shotgun (WGS) entry which is preliminary data.</text>
</comment>
<feature type="chain" id="PRO_5032433794" description="Cytochrome c domain-containing protein" evidence="1">
    <location>
        <begin position="23"/>
        <end position="172"/>
    </location>
</feature>
<dbReference type="AlphaFoldDB" id="A0A839F4A7"/>
<dbReference type="Proteomes" id="UP000550401">
    <property type="component" value="Unassembled WGS sequence"/>
</dbReference>
<dbReference type="EMBL" id="JACGXL010000003">
    <property type="protein sequence ID" value="MBA8887890.1"/>
    <property type="molecule type" value="Genomic_DNA"/>
</dbReference>
<evidence type="ECO:0000256" key="1">
    <source>
        <dbReference type="SAM" id="SignalP"/>
    </source>
</evidence>
<organism evidence="2 3">
    <name type="scientific">Dokdonella fugitiva</name>
    <dbReference type="NCBI Taxonomy" id="328517"/>
    <lineage>
        <taxon>Bacteria</taxon>
        <taxon>Pseudomonadati</taxon>
        <taxon>Pseudomonadota</taxon>
        <taxon>Gammaproteobacteria</taxon>
        <taxon>Lysobacterales</taxon>
        <taxon>Rhodanobacteraceae</taxon>
        <taxon>Dokdonella</taxon>
    </lineage>
</organism>
<sequence>MRTTPAIAVAAGIALACASAYAGAPLGCTRIADIPPDYAITYGAAIQGLFDDYATNGGSAGCIDCHFAPPPMPSGGLDLSAGASWGHLVGVPSGEDASILYVVPGRPEESLLFRKVNCDTPGVGARMPLDNYGGGLLPEQQALIYDWIANGALPGTSTTVFRDGFDIRGFVP</sequence>
<keyword evidence="1" id="KW-0732">Signal</keyword>
<accession>A0A839F4A7</accession>
<evidence type="ECO:0000313" key="2">
    <source>
        <dbReference type="EMBL" id="MBA8887890.1"/>
    </source>
</evidence>
<dbReference type="RefSeq" id="WP_182530975.1">
    <property type="nucleotide sequence ID" value="NZ_JACGXL010000003.1"/>
</dbReference>
<reference evidence="2 3" key="1">
    <citation type="submission" date="2020-07" db="EMBL/GenBank/DDBJ databases">
        <title>Genomic Encyclopedia of Type Strains, Phase IV (KMG-V): Genome sequencing to study the core and pangenomes of soil and plant-associated prokaryotes.</title>
        <authorList>
            <person name="Whitman W."/>
        </authorList>
    </citation>
    <scope>NUCLEOTIDE SEQUENCE [LARGE SCALE GENOMIC DNA]</scope>
    <source>
        <strain evidence="2 3">RH2WT43</strain>
    </source>
</reference>
<dbReference type="PROSITE" id="PS51257">
    <property type="entry name" value="PROKAR_LIPOPROTEIN"/>
    <property type="match status" value="1"/>
</dbReference>
<proteinExistence type="predicted"/>
<feature type="signal peptide" evidence="1">
    <location>
        <begin position="1"/>
        <end position="22"/>
    </location>
</feature>
<gene>
    <name evidence="2" type="ORF">FHW12_002114</name>
</gene>